<evidence type="ECO:0000256" key="3">
    <source>
        <dbReference type="ARBA" id="ARBA00022525"/>
    </source>
</evidence>
<protein>
    <recommendedName>
        <fullName evidence="7">Transthyretin-like family protein</fullName>
    </recommendedName>
</protein>
<evidence type="ECO:0000313" key="6">
    <source>
        <dbReference type="Proteomes" id="UP000270094"/>
    </source>
</evidence>
<dbReference type="Proteomes" id="UP000270094">
    <property type="component" value="Unassembled WGS sequence"/>
</dbReference>
<dbReference type="GO" id="GO:0005576">
    <property type="term" value="C:extracellular region"/>
    <property type="evidence" value="ECO:0007669"/>
    <property type="project" value="UniProtKB-SubCell"/>
</dbReference>
<dbReference type="Gene3D" id="2.60.40.3330">
    <property type="match status" value="1"/>
</dbReference>
<dbReference type="GO" id="GO:0009986">
    <property type="term" value="C:cell surface"/>
    <property type="evidence" value="ECO:0007669"/>
    <property type="project" value="InterPro"/>
</dbReference>
<dbReference type="InterPro" id="IPR038479">
    <property type="entry name" value="Transthyretin-like_sf"/>
</dbReference>
<dbReference type="OrthoDB" id="5912452at2759"/>
<dbReference type="Pfam" id="PF01060">
    <property type="entry name" value="TTR-52"/>
    <property type="match status" value="1"/>
</dbReference>
<evidence type="ECO:0000256" key="2">
    <source>
        <dbReference type="ARBA" id="ARBA00010112"/>
    </source>
</evidence>
<evidence type="ECO:0000256" key="1">
    <source>
        <dbReference type="ARBA" id="ARBA00004613"/>
    </source>
</evidence>
<comment type="similarity">
    <text evidence="2">Belongs to the nematode transthyretin-like family.</text>
</comment>
<accession>A0A3P7JBM0</accession>
<keyword evidence="3" id="KW-0964">Secreted</keyword>
<dbReference type="InterPro" id="IPR001534">
    <property type="entry name" value="Transthyretin-like"/>
</dbReference>
<reference evidence="5 6" key="1">
    <citation type="submission" date="2018-11" db="EMBL/GenBank/DDBJ databases">
        <authorList>
            <consortium name="Pathogen Informatics"/>
        </authorList>
    </citation>
    <scope>NUCLEOTIDE SEQUENCE [LARGE SCALE GENOMIC DNA]</scope>
</reference>
<proteinExistence type="inferred from homology"/>
<gene>
    <name evidence="5" type="ORF">SVUK_LOCUS17938</name>
</gene>
<evidence type="ECO:0008006" key="7">
    <source>
        <dbReference type="Google" id="ProtNLM"/>
    </source>
</evidence>
<evidence type="ECO:0000256" key="4">
    <source>
        <dbReference type="ARBA" id="ARBA00022729"/>
    </source>
</evidence>
<dbReference type="AlphaFoldDB" id="A0A3P7JBM0"/>
<comment type="subcellular location">
    <subcellularLocation>
        <location evidence="1">Secreted</location>
    </subcellularLocation>
</comment>
<dbReference type="EMBL" id="UYYB01120164">
    <property type="protein sequence ID" value="VDM82940.1"/>
    <property type="molecule type" value="Genomic_DNA"/>
</dbReference>
<keyword evidence="4" id="KW-0732">Signal</keyword>
<sequence>MAEQLSDKDGYLNLSGSDTEWSKIDPKLNIYHNCEDENVECWRKVEIKIPVDFITEGGTPDKIFDIGILNLNAKLPGETRDCLN</sequence>
<keyword evidence="6" id="KW-1185">Reference proteome</keyword>
<dbReference type="PANTHER" id="PTHR21700">
    <property type="entry name" value="TRANSTHYRETIN-LIKE FAMILY PROTEIN-RELATED"/>
    <property type="match status" value="1"/>
</dbReference>
<evidence type="ECO:0000313" key="5">
    <source>
        <dbReference type="EMBL" id="VDM82940.1"/>
    </source>
</evidence>
<dbReference type="PANTHER" id="PTHR21700:SF7">
    <property type="entry name" value="TRANSTHYRETIN-LIKE FAMILY PROTEIN"/>
    <property type="match status" value="1"/>
</dbReference>
<organism evidence="5 6">
    <name type="scientific">Strongylus vulgaris</name>
    <name type="common">Blood worm</name>
    <dbReference type="NCBI Taxonomy" id="40348"/>
    <lineage>
        <taxon>Eukaryota</taxon>
        <taxon>Metazoa</taxon>
        <taxon>Ecdysozoa</taxon>
        <taxon>Nematoda</taxon>
        <taxon>Chromadorea</taxon>
        <taxon>Rhabditida</taxon>
        <taxon>Rhabditina</taxon>
        <taxon>Rhabditomorpha</taxon>
        <taxon>Strongyloidea</taxon>
        <taxon>Strongylidae</taxon>
        <taxon>Strongylus</taxon>
    </lineage>
</organism>
<name>A0A3P7JBM0_STRVU</name>